<sequence length="96" mass="11616">TNITQGWTNKNPSRQFYSCQRLKLGDDCNYFAWFDEEEGTKWQRRALIEVRDEIKQNTKLIEQLTLSISEMESNLENKQIVDDENEDEIFRKFEEF</sequence>
<organism evidence="5 6">
    <name type="scientific">Eruca vesicaria subsp. sativa</name>
    <name type="common">Garden rocket</name>
    <name type="synonym">Eruca sativa</name>
    <dbReference type="NCBI Taxonomy" id="29727"/>
    <lineage>
        <taxon>Eukaryota</taxon>
        <taxon>Viridiplantae</taxon>
        <taxon>Streptophyta</taxon>
        <taxon>Embryophyta</taxon>
        <taxon>Tracheophyta</taxon>
        <taxon>Spermatophyta</taxon>
        <taxon>Magnoliopsida</taxon>
        <taxon>eudicotyledons</taxon>
        <taxon>Gunneridae</taxon>
        <taxon>Pentapetalae</taxon>
        <taxon>rosids</taxon>
        <taxon>malvids</taxon>
        <taxon>Brassicales</taxon>
        <taxon>Brassicaceae</taxon>
        <taxon>Brassiceae</taxon>
        <taxon>Eruca</taxon>
    </lineage>
</organism>
<evidence type="ECO:0000256" key="2">
    <source>
        <dbReference type="ARBA" id="ARBA00022771"/>
    </source>
</evidence>
<dbReference type="AlphaFoldDB" id="A0ABC8KFI4"/>
<keyword evidence="3" id="KW-0862">Zinc</keyword>
<keyword evidence="6" id="KW-1185">Reference proteome</keyword>
<proteinExistence type="predicted"/>
<evidence type="ECO:0000313" key="5">
    <source>
        <dbReference type="EMBL" id="CAH8357475.1"/>
    </source>
</evidence>
<accession>A0ABC8KFI4</accession>
<evidence type="ECO:0000313" key="6">
    <source>
        <dbReference type="Proteomes" id="UP001642260"/>
    </source>
</evidence>
<dbReference type="EMBL" id="CAKOAT010231377">
    <property type="protein sequence ID" value="CAH8357475.1"/>
    <property type="molecule type" value="Genomic_DNA"/>
</dbReference>
<evidence type="ECO:0000256" key="3">
    <source>
        <dbReference type="ARBA" id="ARBA00022833"/>
    </source>
</evidence>
<dbReference type="PANTHER" id="PTHR33248">
    <property type="entry name" value="ZINC ION-BINDING PROTEIN"/>
    <property type="match status" value="1"/>
</dbReference>
<evidence type="ECO:0000259" key="4">
    <source>
        <dbReference type="Pfam" id="PF06839"/>
    </source>
</evidence>
<dbReference type="Pfam" id="PF06839">
    <property type="entry name" value="Zn_ribbon_GRF"/>
    <property type="match status" value="1"/>
</dbReference>
<gene>
    <name evidence="5" type="ORF">ERUC_LOCUS23230</name>
</gene>
<dbReference type="GO" id="GO:0008270">
    <property type="term" value="F:zinc ion binding"/>
    <property type="evidence" value="ECO:0007669"/>
    <property type="project" value="UniProtKB-KW"/>
</dbReference>
<evidence type="ECO:0000256" key="1">
    <source>
        <dbReference type="ARBA" id="ARBA00022723"/>
    </source>
</evidence>
<comment type="caution">
    <text evidence="5">The sequence shown here is derived from an EMBL/GenBank/DDBJ whole genome shotgun (WGS) entry which is preliminary data.</text>
</comment>
<keyword evidence="2" id="KW-0863">Zinc-finger</keyword>
<reference evidence="5 6" key="1">
    <citation type="submission" date="2022-03" db="EMBL/GenBank/DDBJ databases">
        <authorList>
            <person name="Macdonald S."/>
            <person name="Ahmed S."/>
            <person name="Newling K."/>
        </authorList>
    </citation>
    <scope>NUCLEOTIDE SEQUENCE [LARGE SCALE GENOMIC DNA]</scope>
</reference>
<name>A0ABC8KFI4_ERUVS</name>
<dbReference type="Proteomes" id="UP001642260">
    <property type="component" value="Unassembled WGS sequence"/>
</dbReference>
<feature type="domain" description="GRF-type" evidence="4">
    <location>
        <begin position="8"/>
        <end position="36"/>
    </location>
</feature>
<feature type="non-terminal residue" evidence="5">
    <location>
        <position position="1"/>
    </location>
</feature>
<keyword evidence="1" id="KW-0479">Metal-binding</keyword>
<dbReference type="InterPro" id="IPR010666">
    <property type="entry name" value="Znf_GRF"/>
</dbReference>
<protein>
    <recommendedName>
        <fullName evidence="4">GRF-type domain-containing protein</fullName>
    </recommendedName>
</protein>